<protein>
    <submittedName>
        <fullName evidence="1">NADH dehydrogenase FAD-containing subunit</fullName>
    </submittedName>
</protein>
<organism evidence="1 2">
    <name type="scientific">Microbacterium proteolyticum</name>
    <dbReference type="NCBI Taxonomy" id="1572644"/>
    <lineage>
        <taxon>Bacteria</taxon>
        <taxon>Bacillati</taxon>
        <taxon>Actinomycetota</taxon>
        <taxon>Actinomycetes</taxon>
        <taxon>Micrococcales</taxon>
        <taxon>Microbacteriaceae</taxon>
        <taxon>Microbacterium</taxon>
    </lineage>
</organism>
<gene>
    <name evidence="1" type="ORF">FHS07_003222</name>
</gene>
<dbReference type="InterPro" id="IPR036188">
    <property type="entry name" value="FAD/NAD-bd_sf"/>
</dbReference>
<reference evidence="1 2" key="1">
    <citation type="submission" date="2020-08" db="EMBL/GenBank/DDBJ databases">
        <title>Genomic Encyclopedia of Type Strains, Phase III (KMG-III): the genomes of soil and plant-associated and newly described type strains.</title>
        <authorList>
            <person name="Whitman W."/>
        </authorList>
    </citation>
    <scope>NUCLEOTIDE SEQUENCE [LARGE SCALE GENOMIC DNA]</scope>
    <source>
        <strain evidence="1 2">CECT 8356</strain>
    </source>
</reference>
<name>A0A7W5CKT9_9MICO</name>
<dbReference type="Gene3D" id="3.50.50.60">
    <property type="entry name" value="FAD/NAD(P)-binding domain"/>
    <property type="match status" value="1"/>
</dbReference>
<evidence type="ECO:0000313" key="1">
    <source>
        <dbReference type="EMBL" id="MBB3159487.1"/>
    </source>
</evidence>
<dbReference type="AlphaFoldDB" id="A0A7W5CKT9"/>
<sequence length="176" mass="19355">MHTNAYRTPEQIPRGRVLIVGGGIAGTEVASDLAKSHDVTLAVRTRRAEAHPRQFPTQPRVSPWRRVKIAPEPLYDALRDKGVSIRAETIGVDGAKFAFADGYRQAYQSVVFATGYEAGDEWLPTQPQLQRRIPTATTLPGLFVAGIPVHSQARANTLPGVWTDAARIARFIYARP</sequence>
<dbReference type="Proteomes" id="UP000543579">
    <property type="component" value="Unassembled WGS sequence"/>
</dbReference>
<dbReference type="SUPFAM" id="SSF51905">
    <property type="entry name" value="FAD/NAD(P)-binding domain"/>
    <property type="match status" value="1"/>
</dbReference>
<accession>A0A7W5CKT9</accession>
<evidence type="ECO:0000313" key="2">
    <source>
        <dbReference type="Proteomes" id="UP000543579"/>
    </source>
</evidence>
<dbReference type="EMBL" id="JACHXY010000005">
    <property type="protein sequence ID" value="MBB3159487.1"/>
    <property type="molecule type" value="Genomic_DNA"/>
</dbReference>
<proteinExistence type="predicted"/>
<comment type="caution">
    <text evidence="1">The sequence shown here is derived from an EMBL/GenBank/DDBJ whole genome shotgun (WGS) entry which is preliminary data.</text>
</comment>